<dbReference type="Proteomes" id="UP000309584">
    <property type="component" value="Unassembled WGS sequence"/>
</dbReference>
<gene>
    <name evidence="4" type="ORF">CQA75_07910</name>
</gene>
<feature type="domain" description="DUF3972" evidence="3">
    <location>
        <begin position="9"/>
        <end position="131"/>
    </location>
</feature>
<name>A0ABY2TLQ2_9BACT</name>
<evidence type="ECO:0000256" key="2">
    <source>
        <dbReference type="SAM" id="MobiDB-lite"/>
    </source>
</evidence>
<reference evidence="4 5" key="1">
    <citation type="submission" date="2018-05" db="EMBL/GenBank/DDBJ databases">
        <title>Novel Campyloabacter and Helicobacter Species and Strains.</title>
        <authorList>
            <person name="Mannion A.J."/>
            <person name="Shen Z."/>
            <person name="Fox J.G."/>
        </authorList>
    </citation>
    <scope>NUCLEOTIDE SEQUENCE [LARGE SCALE GENOMIC DNA]</scope>
    <source>
        <strain evidence="5">MIT10-5678</strain>
    </source>
</reference>
<evidence type="ECO:0000313" key="5">
    <source>
        <dbReference type="Proteomes" id="UP000309584"/>
    </source>
</evidence>
<keyword evidence="1" id="KW-0175">Coiled coil</keyword>
<comment type="caution">
    <text evidence="4">The sequence shown here is derived from an EMBL/GenBank/DDBJ whole genome shotgun (WGS) entry which is preliminary data.</text>
</comment>
<dbReference type="RefSeq" id="WP_137624444.1">
    <property type="nucleotide sequence ID" value="NZ_NXLY01000018.1"/>
</dbReference>
<feature type="coiled-coil region" evidence="1">
    <location>
        <begin position="80"/>
        <end position="142"/>
    </location>
</feature>
<sequence>MQTYLELEEFCKLVHLNEDVVKGMMAKGTLNFKEEEGVIYIEANQGTFSVVPATNSQSAMVNSMTLAGESFVEKTIGTILNLHEKVLDAKDETLEALKNENKFLKDALYSMQELYEEDRKTIETLNNELKHAREEVEFLKRKYKLMWSKTTEIFGAKTEPDLEMNKEVKTDVNLDNDQEGEK</sequence>
<protein>
    <submittedName>
        <fullName evidence="4">DUF3972 domain-containing protein</fullName>
    </submittedName>
</protein>
<dbReference type="EMBL" id="NXLY01000018">
    <property type="protein sequence ID" value="TKX33339.1"/>
    <property type="molecule type" value="Genomic_DNA"/>
</dbReference>
<dbReference type="Pfam" id="PF13118">
    <property type="entry name" value="DUF3972"/>
    <property type="match status" value="1"/>
</dbReference>
<keyword evidence="5" id="KW-1185">Reference proteome</keyword>
<proteinExistence type="predicted"/>
<dbReference type="InterPro" id="IPR025002">
    <property type="entry name" value="DUF3972"/>
</dbReference>
<feature type="region of interest" description="Disordered" evidence="2">
    <location>
        <begin position="159"/>
        <end position="182"/>
    </location>
</feature>
<feature type="compositionally biased region" description="Basic and acidic residues" evidence="2">
    <location>
        <begin position="159"/>
        <end position="172"/>
    </location>
</feature>
<evidence type="ECO:0000259" key="3">
    <source>
        <dbReference type="Pfam" id="PF13118"/>
    </source>
</evidence>
<evidence type="ECO:0000256" key="1">
    <source>
        <dbReference type="SAM" id="Coils"/>
    </source>
</evidence>
<accession>A0ABY2TLQ2</accession>
<organism evidence="4 5">
    <name type="scientific">Campylobacter taeniopygiae</name>
    <dbReference type="NCBI Taxonomy" id="2510188"/>
    <lineage>
        <taxon>Bacteria</taxon>
        <taxon>Pseudomonadati</taxon>
        <taxon>Campylobacterota</taxon>
        <taxon>Epsilonproteobacteria</taxon>
        <taxon>Campylobacterales</taxon>
        <taxon>Campylobacteraceae</taxon>
        <taxon>Campylobacter</taxon>
    </lineage>
</organism>
<evidence type="ECO:0000313" key="4">
    <source>
        <dbReference type="EMBL" id="TKX33339.1"/>
    </source>
</evidence>